<name>A0ABS8YL92_9BACL</name>
<dbReference type="RefSeq" id="WP_233697679.1">
    <property type="nucleotide sequence ID" value="NZ_JAJNBZ010000015.1"/>
</dbReference>
<dbReference type="Gene3D" id="3.40.50.10740">
    <property type="entry name" value="Class I glutamine amidotransferase-like"/>
    <property type="match status" value="1"/>
</dbReference>
<evidence type="ECO:0000259" key="3">
    <source>
        <dbReference type="Pfam" id="PF02016"/>
    </source>
</evidence>
<dbReference type="PIRSF" id="PIRSF028757">
    <property type="entry name" value="LD-carboxypeptidase"/>
    <property type="match status" value="1"/>
</dbReference>
<dbReference type="InterPro" id="IPR027461">
    <property type="entry name" value="Carboxypeptidase_A_C_sf"/>
</dbReference>
<dbReference type="InterPro" id="IPR029062">
    <property type="entry name" value="Class_I_gatase-like"/>
</dbReference>
<comment type="similarity">
    <text evidence="1">Belongs to the peptidase S66 family.</text>
</comment>
<comment type="caution">
    <text evidence="5">The sequence shown here is derived from an EMBL/GenBank/DDBJ whole genome shotgun (WGS) entry which is preliminary data.</text>
</comment>
<dbReference type="Pfam" id="PF17676">
    <property type="entry name" value="Peptidase_S66C"/>
    <property type="match status" value="1"/>
</dbReference>
<keyword evidence="6" id="KW-1185">Reference proteome</keyword>
<evidence type="ECO:0000259" key="4">
    <source>
        <dbReference type="Pfam" id="PF17676"/>
    </source>
</evidence>
<dbReference type="InterPro" id="IPR040449">
    <property type="entry name" value="Peptidase_S66_N"/>
</dbReference>
<feature type="domain" description="LD-carboxypeptidase N-terminal" evidence="3">
    <location>
        <begin position="12"/>
        <end position="131"/>
    </location>
</feature>
<reference evidence="5 6" key="1">
    <citation type="submission" date="2021-11" db="EMBL/GenBank/DDBJ databases">
        <title>Draft genome sequence of Paenibacillus profundus YoMME, a new Gram-positive bacteria with exoelectrogenic properties.</title>
        <authorList>
            <person name="Hubenova Y."/>
            <person name="Hubenova E."/>
            <person name="Manasiev Y."/>
            <person name="Peykov S."/>
            <person name="Mitov M."/>
        </authorList>
    </citation>
    <scope>NUCLEOTIDE SEQUENCE [LARGE SCALE GENOMIC DNA]</scope>
    <source>
        <strain evidence="5 6">YoMME</strain>
    </source>
</reference>
<dbReference type="SUPFAM" id="SSF141986">
    <property type="entry name" value="LD-carboxypeptidase A C-terminal domain-like"/>
    <property type="match status" value="1"/>
</dbReference>
<dbReference type="InterPro" id="IPR003507">
    <property type="entry name" value="S66_fam"/>
</dbReference>
<dbReference type="InterPro" id="IPR027478">
    <property type="entry name" value="LdcA_N"/>
</dbReference>
<dbReference type="PANTHER" id="PTHR30237">
    <property type="entry name" value="MURAMOYLTETRAPEPTIDE CARBOXYPEPTIDASE"/>
    <property type="match status" value="1"/>
</dbReference>
<dbReference type="SUPFAM" id="SSF52317">
    <property type="entry name" value="Class I glutamine amidotransferase-like"/>
    <property type="match status" value="1"/>
</dbReference>
<dbReference type="Pfam" id="PF02016">
    <property type="entry name" value="Peptidase_S66"/>
    <property type="match status" value="1"/>
</dbReference>
<dbReference type="Gene3D" id="3.50.30.60">
    <property type="entry name" value="LD-carboxypeptidase A C-terminal domain-like"/>
    <property type="match status" value="1"/>
</dbReference>
<evidence type="ECO:0000256" key="2">
    <source>
        <dbReference type="ARBA" id="ARBA00022801"/>
    </source>
</evidence>
<evidence type="ECO:0000256" key="1">
    <source>
        <dbReference type="ARBA" id="ARBA00010233"/>
    </source>
</evidence>
<dbReference type="InterPro" id="IPR040921">
    <property type="entry name" value="Peptidase_S66C"/>
</dbReference>
<organism evidence="5 6">
    <name type="scientific">Paenibacillus profundus</name>
    <dbReference type="NCBI Taxonomy" id="1173085"/>
    <lineage>
        <taxon>Bacteria</taxon>
        <taxon>Bacillati</taxon>
        <taxon>Bacillota</taxon>
        <taxon>Bacilli</taxon>
        <taxon>Bacillales</taxon>
        <taxon>Paenibacillaceae</taxon>
        <taxon>Paenibacillus</taxon>
    </lineage>
</organism>
<dbReference type="EMBL" id="JAJNBZ010000015">
    <property type="protein sequence ID" value="MCE5171120.1"/>
    <property type="molecule type" value="Genomic_DNA"/>
</dbReference>
<evidence type="ECO:0000313" key="6">
    <source>
        <dbReference type="Proteomes" id="UP001199916"/>
    </source>
</evidence>
<proteinExistence type="inferred from homology"/>
<sequence>MSIPKLKRGDEIRVIAPSRSLSLISVPQRELAKSRLEQMGFTVTYSTHVEETDDFCSSSIVSRVEDVHEAFRDPNVKAILTVIGGYNSNQLLRYLDYELIGRNPKLFCGYSDITALSNAMYAKAGLVTYSGAHFSTFGMEHGIEYTAEHFRKMVTTNEIMTVTPSAQWSDDAWYLDQERREFIPNEGWSIIHAGTCEGTIIGGNLCTLNLLQGTEYMPDLRGAVLFLEDDELTSPETFDRDLQSLLHQPGADEVRGLVIGRFQKSSRMTLALLTKIIATKQELQGMPVIADVDFGHTTPIFTFPIGGYAKLDANREAPPQLQFREEPF</sequence>
<dbReference type="PANTHER" id="PTHR30237:SF6">
    <property type="entry name" value="CARBOXYPEPTIDASE YOCD-RELATED"/>
    <property type="match status" value="1"/>
</dbReference>
<accession>A0ABS8YL92</accession>
<dbReference type="CDD" id="cd07062">
    <property type="entry name" value="Peptidase_S66_mccF_like"/>
    <property type="match status" value="1"/>
</dbReference>
<evidence type="ECO:0000313" key="5">
    <source>
        <dbReference type="EMBL" id="MCE5171120.1"/>
    </source>
</evidence>
<feature type="domain" description="LD-carboxypeptidase C-terminal" evidence="4">
    <location>
        <begin position="197"/>
        <end position="311"/>
    </location>
</feature>
<keyword evidence="2" id="KW-0378">Hydrolase</keyword>
<protein>
    <submittedName>
        <fullName evidence="5">LD-carboxypeptidase</fullName>
    </submittedName>
</protein>
<dbReference type="Proteomes" id="UP001199916">
    <property type="component" value="Unassembled WGS sequence"/>
</dbReference>
<gene>
    <name evidence="5" type="ORF">LQV63_17605</name>
</gene>